<dbReference type="InterPro" id="IPR001680">
    <property type="entry name" value="WD40_rpt"/>
</dbReference>
<dbReference type="SUPFAM" id="SSF50998">
    <property type="entry name" value="Quinoprotein alcohol dehydrogenase-like"/>
    <property type="match status" value="1"/>
</dbReference>
<dbReference type="Pfam" id="PF00400">
    <property type="entry name" value="WD40"/>
    <property type="match status" value="3"/>
</dbReference>
<feature type="repeat" description="WD" evidence="3">
    <location>
        <begin position="715"/>
        <end position="756"/>
    </location>
</feature>
<dbReference type="InterPro" id="IPR011047">
    <property type="entry name" value="Quinoprotein_ADH-like_sf"/>
</dbReference>
<feature type="repeat" description="WD" evidence="3">
    <location>
        <begin position="988"/>
        <end position="1029"/>
    </location>
</feature>
<dbReference type="Gene3D" id="3.30.230.10">
    <property type="match status" value="1"/>
</dbReference>
<evidence type="ECO:0000256" key="1">
    <source>
        <dbReference type="ARBA" id="ARBA00022574"/>
    </source>
</evidence>
<dbReference type="InterPro" id="IPR020568">
    <property type="entry name" value="Ribosomal_Su5_D2-typ_SF"/>
</dbReference>
<dbReference type="RefSeq" id="WP_104476084.1">
    <property type="nucleotide sequence ID" value="NZ_CP154825.1"/>
</dbReference>
<name>A0A2S6H0U9_9PSEU</name>
<dbReference type="SUPFAM" id="SSF54211">
    <property type="entry name" value="Ribosomal protein S5 domain 2-like"/>
    <property type="match status" value="1"/>
</dbReference>
<dbReference type="InterPro" id="IPR014721">
    <property type="entry name" value="Ribsml_uS5_D2-typ_fold_subgr"/>
</dbReference>
<evidence type="ECO:0000313" key="4">
    <source>
        <dbReference type="EMBL" id="PPK71102.1"/>
    </source>
</evidence>
<dbReference type="SMART" id="SM00320">
    <property type="entry name" value="WD40"/>
    <property type="match status" value="10"/>
</dbReference>
<dbReference type="AlphaFoldDB" id="A0A2S6H0U9"/>
<dbReference type="PROSITE" id="PS50294">
    <property type="entry name" value="WD_REPEATS_REGION"/>
    <property type="match status" value="2"/>
</dbReference>
<dbReference type="SUPFAM" id="SSF63829">
    <property type="entry name" value="Calcium-dependent phosphotriesterase"/>
    <property type="match status" value="1"/>
</dbReference>
<evidence type="ECO:0000256" key="3">
    <source>
        <dbReference type="PROSITE-ProRule" id="PRU00221"/>
    </source>
</evidence>
<sequence>MTGAALAELDRLLAGLTAGRSDAPTPGRLRARMVRGLWWRVCAEAATADPARLRAWYADDDPITGLFGEHPTDPTRSAARAVAAVALAAAGEHAARMSAAEHWAGTGVLTGTEAIPPTDLFPRTDLPAPVRAVLGPLTRRAASPAEAYAVIAAVLMATDPPRSAPRPVALLFDAVGTDPGATGTLELTVLPGGPPGLYPDPRTMAFLRVDADFAPSAAAAWRRYGRPGDCVLWSVAVHDTEDLPRIHGGSLGLAFAVALADLRRSRAARFVLAHDSSCALTGTVTADGAVGPVGGLDGKFAAAKRRGWRVVAPSDDRAGAECKAAGTRVRWVDTVDQACRASRRAVRGVLVSCLAFLLVATGAVVAVSRISAERAAASEHLRDRVVRNLLADADRQRPLDREGALRAGLAAVALRDDSSTRADLTASLVTDRPVTRFIEGREAVSAAAFGPQGTMVTGDDLGVRLWDASRVTAPALRRVLSTGTRSTAVAISSDGLLAAALLEDQPGRRYARLWDTNGVDDNGREVEVPPGCAPVSLAVAPRERVLVGCENGTVALSDGAGARPLPKGHKGLRSVAFGADGAVAVVGADDGLAVSDLADPRAPRDITGTYTFGNDPRAEPWGVRAAAVSADGQTLLLGGQAGEAQVLRSRGTRREKEPSRLTVVDVPEVVSAVALSADGTIAITIGMRTGKRKGVARVWRRSDDPTRGYVPVLALDRHDDAVLSVAVSPDGRMAVTGGADGAAVLWDLSLDGIVESSQTTPRTSGEGGRRERETCHAAQPLCVLVGADGQAVLWDVTSPGSPRRAAGLARGGAIACCVAFAPVEPVVAVAMADGRAVRWDVRDPDEPVQLPDIPTAAAESTAVAFLGPTVLAIGSNDGAVALWDLTNPDHPTRRTVIHSAAHAVSALAYHPRSAVLAVGHADGAITLYDARDVAAPARLGVLPQRAGAVLDLAFHPWEPTLAAADASGNGPTLWDVTDPASPVESGRLDGHTDIVESLALHAGTELAATTSQDGTVIIWSLRDPRRPVRLTRLAGHTGTVHTAAFVTDGTTLLTTGGPTTLAWDTGEIAGMATDPVSAACAKVTRPLNRQEWEYRVAAEFPYRQSC</sequence>
<keyword evidence="1 3" id="KW-0853">WD repeat</keyword>
<dbReference type="EMBL" id="PTIX01000001">
    <property type="protein sequence ID" value="PPK71102.1"/>
    <property type="molecule type" value="Genomic_DNA"/>
</dbReference>
<dbReference type="Proteomes" id="UP000239203">
    <property type="component" value="Unassembled WGS sequence"/>
</dbReference>
<evidence type="ECO:0000256" key="2">
    <source>
        <dbReference type="ARBA" id="ARBA00022737"/>
    </source>
</evidence>
<accession>A0A2S6H0U9</accession>
<dbReference type="PROSITE" id="PS00678">
    <property type="entry name" value="WD_REPEATS_1"/>
    <property type="match status" value="1"/>
</dbReference>
<dbReference type="Gene3D" id="2.130.10.10">
    <property type="entry name" value="YVTN repeat-like/Quinoprotein amine dehydrogenase"/>
    <property type="match status" value="4"/>
</dbReference>
<dbReference type="PANTHER" id="PTHR19848">
    <property type="entry name" value="WD40 REPEAT PROTEIN"/>
    <property type="match status" value="1"/>
</dbReference>
<keyword evidence="2" id="KW-0677">Repeat</keyword>
<comment type="caution">
    <text evidence="4">The sequence shown here is derived from an EMBL/GenBank/DDBJ whole genome shotgun (WGS) entry which is preliminary data.</text>
</comment>
<protein>
    <submittedName>
        <fullName evidence="4">WD40 repeat protein</fullName>
    </submittedName>
</protein>
<dbReference type="InterPro" id="IPR015943">
    <property type="entry name" value="WD40/YVTN_repeat-like_dom_sf"/>
</dbReference>
<reference evidence="4 5" key="1">
    <citation type="submission" date="2018-02" db="EMBL/GenBank/DDBJ databases">
        <title>Genomic Encyclopedia of Archaeal and Bacterial Type Strains, Phase II (KMG-II): from individual species to whole genera.</title>
        <authorList>
            <person name="Goeker M."/>
        </authorList>
    </citation>
    <scope>NUCLEOTIDE SEQUENCE [LARGE SCALE GENOMIC DNA]</scope>
    <source>
        <strain evidence="4 5">YU 961-1</strain>
    </source>
</reference>
<gene>
    <name evidence="4" type="ORF">CLV40_101288</name>
</gene>
<dbReference type="PROSITE" id="PS50082">
    <property type="entry name" value="WD_REPEATS_2"/>
    <property type="match status" value="2"/>
</dbReference>
<proteinExistence type="predicted"/>
<evidence type="ECO:0000313" key="5">
    <source>
        <dbReference type="Proteomes" id="UP000239203"/>
    </source>
</evidence>
<keyword evidence="5" id="KW-1185">Reference proteome</keyword>
<organism evidence="4 5">
    <name type="scientific">Actinokineospora auranticolor</name>
    <dbReference type="NCBI Taxonomy" id="155976"/>
    <lineage>
        <taxon>Bacteria</taxon>
        <taxon>Bacillati</taxon>
        <taxon>Actinomycetota</taxon>
        <taxon>Actinomycetes</taxon>
        <taxon>Pseudonocardiales</taxon>
        <taxon>Pseudonocardiaceae</taxon>
        <taxon>Actinokineospora</taxon>
    </lineage>
</organism>
<dbReference type="OrthoDB" id="192618at2"/>
<dbReference type="PANTHER" id="PTHR19848:SF8">
    <property type="entry name" value="F-BOX AND WD REPEAT DOMAIN CONTAINING 7"/>
    <property type="match status" value="1"/>
</dbReference>
<dbReference type="InterPro" id="IPR019775">
    <property type="entry name" value="WD40_repeat_CS"/>
</dbReference>